<dbReference type="SUPFAM" id="SSF52540">
    <property type="entry name" value="P-loop containing nucleoside triphosphate hydrolases"/>
    <property type="match status" value="1"/>
</dbReference>
<dbReference type="Proteomes" id="UP001499938">
    <property type="component" value="Unassembled WGS sequence"/>
</dbReference>
<evidence type="ECO:0000313" key="3">
    <source>
        <dbReference type="EMBL" id="GAA1810422.1"/>
    </source>
</evidence>
<sequence length="553" mass="61781">MTVDAPRAIPPDPVWRTESEQLVWEQLMAQAPPDWTILANLPLTDAQREYEIDLLVLIPGVGAVVIEVKGGSIEIDQAGQWRQHTAYGVTNIDPVAQATSAKYAVRAYVESDPRWSRGRLRWGHAIVLPYSSVDADFALPDCPRALVHDRDDLAQLAERLRALRPEHGLPAPTPRDTDQIVEILRGRNLPLRDVVALAGEREDRAERLTAEQAMILDVTRLLNRVEIRGGAGSGKTSLALAQVRALTAGRAERRAQRVALLCYSIGLASYFTRITQSWPRNRRPAFVGTYEEFAGYLGVADFGDRENIAFWENDLPARMRELVEELPPQRRFDSIVVDEAQDFADAWWLPLLGALVDPDSGGLFVYSDENQRVFPRFGRPPVQLVPLVLDHNLRNTKQIADVFAPLTPSRMRFLGGDGPEVTFIACAPATAMDVADDQIDPLLDEGWRPEDLALITTGRRHPEQVARQEADGQGSYWDSYWDADQVFYGHVLGFKGLERRVVVLCVNESNAHDRSREKLYVGLSRATDRLVVVGDPEVIREMGGPEVAKRLGL</sequence>
<organism evidence="3 4">
    <name type="scientific">Nostocoides veronense</name>
    <dbReference type="NCBI Taxonomy" id="330836"/>
    <lineage>
        <taxon>Bacteria</taxon>
        <taxon>Bacillati</taxon>
        <taxon>Actinomycetota</taxon>
        <taxon>Actinomycetes</taxon>
        <taxon>Micrococcales</taxon>
        <taxon>Intrasporangiaceae</taxon>
        <taxon>Nostocoides</taxon>
    </lineage>
</organism>
<accession>A0ABN2M5I0</accession>
<keyword evidence="3" id="KW-0547">Nucleotide-binding</keyword>
<feature type="domain" description="UvrD-like helicase C-terminal" evidence="2">
    <location>
        <begin position="494"/>
        <end position="533"/>
    </location>
</feature>
<evidence type="ECO:0000259" key="2">
    <source>
        <dbReference type="Pfam" id="PF13538"/>
    </source>
</evidence>
<dbReference type="EMBL" id="BAAAPO010000068">
    <property type="protein sequence ID" value="GAA1810422.1"/>
    <property type="molecule type" value="Genomic_DNA"/>
</dbReference>
<comment type="caution">
    <text evidence="3">The sequence shown here is derived from an EMBL/GenBank/DDBJ whole genome shotgun (WGS) entry which is preliminary data.</text>
</comment>
<dbReference type="InterPro" id="IPR011528">
    <property type="entry name" value="NERD"/>
</dbReference>
<gene>
    <name evidence="3" type="ORF">GCM10009811_36720</name>
</gene>
<protein>
    <submittedName>
        <fullName evidence="3">ATP-binding domain-containing protein</fullName>
    </submittedName>
</protein>
<reference evidence="3 4" key="1">
    <citation type="journal article" date="2019" name="Int. J. Syst. Evol. Microbiol.">
        <title>The Global Catalogue of Microorganisms (GCM) 10K type strain sequencing project: providing services to taxonomists for standard genome sequencing and annotation.</title>
        <authorList>
            <consortium name="The Broad Institute Genomics Platform"/>
            <consortium name="The Broad Institute Genome Sequencing Center for Infectious Disease"/>
            <person name="Wu L."/>
            <person name="Ma J."/>
        </authorList>
    </citation>
    <scope>NUCLEOTIDE SEQUENCE [LARGE SCALE GENOMIC DNA]</scope>
    <source>
        <strain evidence="3 4">JCM 15592</strain>
    </source>
</reference>
<keyword evidence="3" id="KW-0067">ATP-binding</keyword>
<dbReference type="Pfam" id="PF08378">
    <property type="entry name" value="NERD"/>
    <property type="match status" value="1"/>
</dbReference>
<evidence type="ECO:0000313" key="4">
    <source>
        <dbReference type="Proteomes" id="UP001499938"/>
    </source>
</evidence>
<keyword evidence="4" id="KW-1185">Reference proteome</keyword>
<feature type="domain" description="NERD" evidence="1">
    <location>
        <begin position="18"/>
        <end position="109"/>
    </location>
</feature>
<proteinExistence type="predicted"/>
<evidence type="ECO:0000259" key="1">
    <source>
        <dbReference type="Pfam" id="PF08378"/>
    </source>
</evidence>
<dbReference type="GO" id="GO:0005524">
    <property type="term" value="F:ATP binding"/>
    <property type="evidence" value="ECO:0007669"/>
    <property type="project" value="UniProtKB-KW"/>
</dbReference>
<dbReference type="Gene3D" id="3.40.50.300">
    <property type="entry name" value="P-loop containing nucleotide triphosphate hydrolases"/>
    <property type="match status" value="2"/>
</dbReference>
<dbReference type="Pfam" id="PF13538">
    <property type="entry name" value="UvrD_C_2"/>
    <property type="match status" value="1"/>
</dbReference>
<dbReference type="RefSeq" id="WP_344089139.1">
    <property type="nucleotide sequence ID" value="NZ_BAAAPO010000068.1"/>
</dbReference>
<name>A0ABN2M5I0_9MICO</name>
<dbReference type="InterPro" id="IPR027417">
    <property type="entry name" value="P-loop_NTPase"/>
</dbReference>
<dbReference type="InterPro" id="IPR027785">
    <property type="entry name" value="UvrD-like_helicase_C"/>
</dbReference>